<dbReference type="InterPro" id="IPR004650">
    <property type="entry name" value="HisA/F-archaeal"/>
</dbReference>
<dbReference type="CDD" id="cd04723">
    <property type="entry name" value="HisA_HisF"/>
    <property type="match status" value="1"/>
</dbReference>
<dbReference type="Proteomes" id="UP000053695">
    <property type="component" value="Unassembled WGS sequence"/>
</dbReference>
<dbReference type="InterPro" id="IPR006062">
    <property type="entry name" value="His_biosynth"/>
</dbReference>
<accession>N6UUS6</accession>
<dbReference type="EMBL" id="APMM01000028">
    <property type="protein sequence ID" value="ENN96089.1"/>
    <property type="molecule type" value="Genomic_DNA"/>
</dbReference>
<dbReference type="PANTHER" id="PTHR43090">
    <property type="entry name" value="1-(5-PHOSPHORIBOSYL)-5-[(5-PHOSPHORIBOSYLAMINO)METHYLIDENEAMINO] IMIDAZOLE-4-CARBOXAMIDE ISOMERASE"/>
    <property type="match status" value="1"/>
</dbReference>
<keyword evidence="2" id="KW-0368">Histidine biosynthesis</keyword>
<comment type="similarity">
    <text evidence="1 2">Belongs to the HisA/HisF family.</text>
</comment>
<dbReference type="STRING" id="1069083.GCA_000371805_00634"/>
<dbReference type="InterPro" id="IPR013785">
    <property type="entry name" value="Aldolase_TIM"/>
</dbReference>
<keyword evidence="2" id="KW-0028">Amino-acid biosynthesis</keyword>
<dbReference type="OrthoDB" id="146815at2157"/>
<name>N6UUS6_9EURY</name>
<dbReference type="GO" id="GO:0005737">
    <property type="term" value="C:cytoplasm"/>
    <property type="evidence" value="ECO:0007669"/>
    <property type="project" value="TreeGrafter"/>
</dbReference>
<proteinExistence type="inferred from homology"/>
<comment type="caution">
    <text evidence="3">The sequence shown here is derived from an EMBL/GenBank/DDBJ whole genome shotgun (WGS) entry which is preliminary data.</text>
</comment>
<dbReference type="PATRIC" id="fig|1069083.5.peg.872"/>
<dbReference type="SUPFAM" id="SSF51366">
    <property type="entry name" value="Ribulose-phoshate binding barrel"/>
    <property type="match status" value="1"/>
</dbReference>
<dbReference type="GO" id="GO:0000105">
    <property type="term" value="P:L-histidine biosynthetic process"/>
    <property type="evidence" value="ECO:0007669"/>
    <property type="project" value="UniProtKB-KW"/>
</dbReference>
<evidence type="ECO:0000313" key="3">
    <source>
        <dbReference type="EMBL" id="ENN96089.1"/>
    </source>
</evidence>
<protein>
    <submittedName>
        <fullName evidence="3">HisA/hisF family protein</fullName>
    </submittedName>
</protein>
<dbReference type="NCBIfam" id="TIGR00734">
    <property type="entry name" value="hisAF_rel"/>
    <property type="match status" value="1"/>
</dbReference>
<dbReference type="AlphaFoldDB" id="N6UUS6"/>
<dbReference type="GO" id="GO:0000162">
    <property type="term" value="P:L-tryptophan biosynthetic process"/>
    <property type="evidence" value="ECO:0007669"/>
    <property type="project" value="TreeGrafter"/>
</dbReference>
<dbReference type="PANTHER" id="PTHR43090:SF2">
    <property type="entry name" value="1-(5-PHOSPHORIBOSYL)-5-[(5-PHOSPHORIBOSYLAMINO)METHYLIDENEAMINO] IMIDAZOLE-4-CARBOXAMIDE ISOMERASE"/>
    <property type="match status" value="1"/>
</dbReference>
<evidence type="ECO:0000256" key="2">
    <source>
        <dbReference type="RuleBase" id="RU003657"/>
    </source>
</evidence>
<gene>
    <name evidence="3" type="ORF">J422_04448</name>
</gene>
<organism evidence="3 4">
    <name type="scientific">Methanocaldococcus villosus KIN24-T80</name>
    <dbReference type="NCBI Taxonomy" id="1069083"/>
    <lineage>
        <taxon>Archaea</taxon>
        <taxon>Methanobacteriati</taxon>
        <taxon>Methanobacteriota</taxon>
        <taxon>Methanomada group</taxon>
        <taxon>Methanococci</taxon>
        <taxon>Methanococcales</taxon>
        <taxon>Methanocaldococcaceae</taxon>
        <taxon>Methanocaldococcus</taxon>
    </lineage>
</organism>
<sequence>MEVIPVIDIKDGKAVSGKSGKRDDYKPLKSIFCPIPNPIKISEALSEYFNRIYIADLNAIMGRGNNFDIIKDIKMKKIVDFGIRRREDFNICKKFLKENDKIILATETLKDLSLLKENVFVSLDFKDNKLLNYDLDFIISLINEKTPLIILDISSVGTKRGINKELINMVMRKVNNPIYVGGGVRNKEDLKVCVDLGIDGVLVGTALHSGELKLDELLI</sequence>
<keyword evidence="4" id="KW-1185">Reference proteome</keyword>
<evidence type="ECO:0000313" key="4">
    <source>
        <dbReference type="Proteomes" id="UP000053695"/>
    </source>
</evidence>
<reference evidence="3 4" key="1">
    <citation type="journal article" date="2013" name="Genome Announc.">
        <title>Draft Genome Sequence of a Highly Flagellated, Fast-Swimming Archaeon, Methanocaldococcus villosus Strain KIN24-T80 (DSM 22612).</title>
        <authorList>
            <person name="Thennarasu S."/>
            <person name="Polireddy D."/>
            <person name="Antony A."/>
            <person name="Yada M.R."/>
            <person name="Algarawi S."/>
            <person name="Sivakumar N."/>
        </authorList>
    </citation>
    <scope>NUCLEOTIDE SEQUENCE [LARGE SCALE GENOMIC DNA]</scope>
    <source>
        <strain evidence="3 4">KIN24-T80</strain>
    </source>
</reference>
<dbReference type="InterPro" id="IPR044524">
    <property type="entry name" value="Isoase_HisA-like"/>
</dbReference>
<dbReference type="GO" id="GO:0003949">
    <property type="term" value="F:1-(5-phosphoribosyl)-5-[(5-phosphoribosylamino)methylideneamino]imidazole-4-carboxamide isomerase activity"/>
    <property type="evidence" value="ECO:0007669"/>
    <property type="project" value="InterPro"/>
</dbReference>
<dbReference type="InterPro" id="IPR011060">
    <property type="entry name" value="RibuloseP-bd_barrel"/>
</dbReference>
<dbReference type="Pfam" id="PF00977">
    <property type="entry name" value="His_biosynth"/>
    <property type="match status" value="1"/>
</dbReference>
<dbReference type="RefSeq" id="WP_004591810.1">
    <property type="nucleotide sequence ID" value="NZ_APMM01000028.1"/>
</dbReference>
<dbReference type="Gene3D" id="3.20.20.70">
    <property type="entry name" value="Aldolase class I"/>
    <property type="match status" value="1"/>
</dbReference>
<evidence type="ECO:0000256" key="1">
    <source>
        <dbReference type="ARBA" id="ARBA00009667"/>
    </source>
</evidence>